<evidence type="ECO:0000313" key="1">
    <source>
        <dbReference type="EMBL" id="CAF2086869.1"/>
    </source>
</evidence>
<sequence>MRFRSVVEFVSLWSPGEACKVGQFRESISFSVWRSPVFLSVRRRVNLLRMFLSPASEVVAREKFCLLVSFDGVSSRRVVRVGLAEVIRRVVGAVIAFRFSGCGSGGSVW</sequence>
<dbReference type="EMBL" id="HG994360">
    <property type="protein sequence ID" value="CAF2086869.1"/>
    <property type="molecule type" value="Genomic_DNA"/>
</dbReference>
<reference evidence="1" key="1">
    <citation type="submission" date="2021-01" db="EMBL/GenBank/DDBJ databases">
        <authorList>
            <consortium name="Genoscope - CEA"/>
            <person name="William W."/>
        </authorList>
    </citation>
    <scope>NUCLEOTIDE SEQUENCE</scope>
</reference>
<organism evidence="1">
    <name type="scientific">Brassica napus</name>
    <name type="common">Rape</name>
    <dbReference type="NCBI Taxonomy" id="3708"/>
    <lineage>
        <taxon>Eukaryota</taxon>
        <taxon>Viridiplantae</taxon>
        <taxon>Streptophyta</taxon>
        <taxon>Embryophyta</taxon>
        <taxon>Tracheophyta</taxon>
        <taxon>Spermatophyta</taxon>
        <taxon>Magnoliopsida</taxon>
        <taxon>eudicotyledons</taxon>
        <taxon>Gunneridae</taxon>
        <taxon>Pentapetalae</taxon>
        <taxon>rosids</taxon>
        <taxon>malvids</taxon>
        <taxon>Brassicales</taxon>
        <taxon>Brassicaceae</taxon>
        <taxon>Brassiceae</taxon>
        <taxon>Brassica</taxon>
    </lineage>
</organism>
<accession>A0A816SL52</accession>
<protein>
    <submittedName>
        <fullName evidence="1">(rape) hypothetical protein</fullName>
    </submittedName>
</protein>
<dbReference type="Proteomes" id="UP001295469">
    <property type="component" value="Chromosome A06"/>
</dbReference>
<dbReference type="AlphaFoldDB" id="A0A816SL52"/>
<name>A0A816SL52_BRANA</name>
<gene>
    <name evidence="1" type="ORF">DARMORV10_A06P26580.1</name>
</gene>
<proteinExistence type="predicted"/>